<reference evidence="1" key="1">
    <citation type="journal article" date="2023" name="G3 (Bethesda)">
        <title>Whole genome assemblies of Zophobas morio and Tenebrio molitor.</title>
        <authorList>
            <person name="Kaur S."/>
            <person name="Stinson S.A."/>
            <person name="diCenzo G.C."/>
        </authorList>
    </citation>
    <scope>NUCLEOTIDE SEQUENCE</scope>
    <source>
        <strain evidence="1">QUZm001</strain>
    </source>
</reference>
<dbReference type="AlphaFoldDB" id="A0AA38HH64"/>
<dbReference type="Proteomes" id="UP001168821">
    <property type="component" value="Unassembled WGS sequence"/>
</dbReference>
<feature type="non-terminal residue" evidence="1">
    <location>
        <position position="182"/>
    </location>
</feature>
<evidence type="ECO:0000313" key="1">
    <source>
        <dbReference type="EMBL" id="KAJ3616396.1"/>
    </source>
</evidence>
<proteinExistence type="predicted"/>
<evidence type="ECO:0000313" key="2">
    <source>
        <dbReference type="Proteomes" id="UP001168821"/>
    </source>
</evidence>
<sequence length="182" mass="19846">TAATPVYIEASELDSNNESQLSYDYFACGGSVTQSVSVCETFKEDPQYYFKRGYSAGWYKDEHCTEVDDSISTPQINAKCITFGKYSFSQESNDPSKVTLVEGTGCTPTPTTFSLNNDCTPVKTNLYGKLSTTGSADVKRGLNTKPNRVEACYFSDSTCTDIIICHGLPVNTCSSELAGYQI</sequence>
<keyword evidence="2" id="KW-1185">Reference proteome</keyword>
<accession>A0AA38HH64</accession>
<comment type="caution">
    <text evidence="1">The sequence shown here is derived from an EMBL/GenBank/DDBJ whole genome shotgun (WGS) entry which is preliminary data.</text>
</comment>
<dbReference type="EMBL" id="JALNTZ010003563">
    <property type="protein sequence ID" value="KAJ3616396.1"/>
    <property type="molecule type" value="Genomic_DNA"/>
</dbReference>
<protein>
    <submittedName>
        <fullName evidence="1">Uncharacterized protein</fullName>
    </submittedName>
</protein>
<gene>
    <name evidence="1" type="ORF">Zmor_011910</name>
</gene>
<name>A0AA38HH64_9CUCU</name>
<organism evidence="1 2">
    <name type="scientific">Zophobas morio</name>
    <dbReference type="NCBI Taxonomy" id="2755281"/>
    <lineage>
        <taxon>Eukaryota</taxon>
        <taxon>Metazoa</taxon>
        <taxon>Ecdysozoa</taxon>
        <taxon>Arthropoda</taxon>
        <taxon>Hexapoda</taxon>
        <taxon>Insecta</taxon>
        <taxon>Pterygota</taxon>
        <taxon>Neoptera</taxon>
        <taxon>Endopterygota</taxon>
        <taxon>Coleoptera</taxon>
        <taxon>Polyphaga</taxon>
        <taxon>Cucujiformia</taxon>
        <taxon>Tenebrionidae</taxon>
        <taxon>Zophobas</taxon>
    </lineage>
</organism>
<feature type="non-terminal residue" evidence="1">
    <location>
        <position position="1"/>
    </location>
</feature>